<reference evidence="1 2" key="1">
    <citation type="submission" date="2016-06" db="EMBL/GenBank/DDBJ databases">
        <authorList>
            <person name="Nicholson A.C."/>
        </authorList>
    </citation>
    <scope>NUCLEOTIDE SEQUENCE [LARGE SCALE GENOMIC DNA]</scope>
    <source>
        <strain evidence="1 2">G4123</strain>
    </source>
</reference>
<dbReference type="InterPro" id="IPR018392">
    <property type="entry name" value="LysM"/>
</dbReference>
<evidence type="ECO:0000313" key="2">
    <source>
        <dbReference type="Proteomes" id="UP000190816"/>
    </source>
</evidence>
<proteinExistence type="predicted"/>
<comment type="caution">
    <text evidence="1">The sequence shown here is derived from an EMBL/GenBank/DDBJ whole genome shotgun (WGS) entry which is preliminary data.</text>
</comment>
<accession>A0AAJ3NGH1</accession>
<gene>
    <name evidence="1" type="ORF">BAY32_00375</name>
</gene>
<sequence length="344" mass="40027">MPSYNIHIIQKGETIQSISDLYGIAIEDLMYFHNNNCKVEDSILINITNQKELILPRSAISDKKKLVQFSAGNLFELNPYNSFYNYEVSIIIEKENNANEIKYDASVRWISSENNLHYFEIDRISDMYVNGEEINEIADTLAYKTSSVLYPLRISVDKTGRFNSVENHKVFRQRWNGIKEEVYKDFEGEIVEEYLQKMEEVIEVPEVITLLVRNDFFIRTLFFGVCQKYGRDFLITGNESFPVIKNAIEPNYKIKLEIDPVVDDYNLVNIKGNGILHDERSKEDFMNETPFKLIVEESQVFNNAGDLRFRCYMNPETGLSESVYLECSIILDDIRKVSVTINSL</sequence>
<dbReference type="KEGG" id="ego:BBD34_16745"/>
<name>A0AAJ3NGH1_9FLAO</name>
<organism evidence="1 2">
    <name type="scientific">Elizabethkingia ursingii</name>
    <dbReference type="NCBI Taxonomy" id="1756150"/>
    <lineage>
        <taxon>Bacteria</taxon>
        <taxon>Pseudomonadati</taxon>
        <taxon>Bacteroidota</taxon>
        <taxon>Flavobacteriia</taxon>
        <taxon>Flavobacteriales</taxon>
        <taxon>Weeksellaceae</taxon>
        <taxon>Elizabethkingia</taxon>
    </lineage>
</organism>
<evidence type="ECO:0008006" key="3">
    <source>
        <dbReference type="Google" id="ProtNLM"/>
    </source>
</evidence>
<dbReference type="EMBL" id="MAIC01000001">
    <property type="protein sequence ID" value="OPB81167.1"/>
    <property type="molecule type" value="Genomic_DNA"/>
</dbReference>
<dbReference type="AlphaFoldDB" id="A0AAJ3NGH1"/>
<protein>
    <recommendedName>
        <fullName evidence="3">LysM domain-containing protein</fullName>
    </recommendedName>
</protein>
<dbReference type="CDD" id="cd00118">
    <property type="entry name" value="LysM"/>
    <property type="match status" value="1"/>
</dbReference>
<dbReference type="RefSeq" id="WP_078404815.1">
    <property type="nucleotide sequence ID" value="NZ_CP016377.1"/>
</dbReference>
<dbReference type="Proteomes" id="UP000190816">
    <property type="component" value="Unassembled WGS sequence"/>
</dbReference>
<evidence type="ECO:0000313" key="1">
    <source>
        <dbReference type="EMBL" id="OPB81167.1"/>
    </source>
</evidence>